<dbReference type="PIRSF" id="PIRSF001430">
    <property type="entry name" value="tRNA_psdUrid_synth"/>
    <property type="match status" value="1"/>
</dbReference>
<dbReference type="Gene3D" id="3.30.70.580">
    <property type="entry name" value="Pseudouridine synthase I, catalytic domain, N-terminal subdomain"/>
    <property type="match status" value="1"/>
</dbReference>
<dbReference type="Gene3D" id="3.30.70.660">
    <property type="entry name" value="Pseudouridine synthase I, catalytic domain, C-terminal subdomain"/>
    <property type="match status" value="1"/>
</dbReference>
<accession>A0A1M5ATK7</accession>
<dbReference type="HAMAP" id="MF_00171">
    <property type="entry name" value="TruA"/>
    <property type="match status" value="1"/>
</dbReference>
<dbReference type="CDD" id="cd02570">
    <property type="entry name" value="PseudoU_synth_EcTruA"/>
    <property type="match status" value="1"/>
</dbReference>
<dbReference type="EC" id="5.4.99.12" evidence="4"/>
<dbReference type="GO" id="GO:0031119">
    <property type="term" value="P:tRNA pseudouridine synthesis"/>
    <property type="evidence" value="ECO:0007669"/>
    <property type="project" value="UniProtKB-UniRule"/>
</dbReference>
<dbReference type="Proteomes" id="UP000184368">
    <property type="component" value="Unassembled WGS sequence"/>
</dbReference>
<dbReference type="InterPro" id="IPR020095">
    <property type="entry name" value="PsdUridine_synth_TruA_C"/>
</dbReference>
<comment type="subunit">
    <text evidence="4">Homodimer.</text>
</comment>
<dbReference type="EMBL" id="FQUO01000007">
    <property type="protein sequence ID" value="SHF33476.1"/>
    <property type="molecule type" value="Genomic_DNA"/>
</dbReference>
<comment type="caution">
    <text evidence="4">Lacks conserved residue(s) required for the propagation of feature annotation.</text>
</comment>
<evidence type="ECO:0000256" key="7">
    <source>
        <dbReference type="RuleBase" id="RU003792"/>
    </source>
</evidence>
<proteinExistence type="inferred from homology"/>
<evidence type="ECO:0000256" key="1">
    <source>
        <dbReference type="ARBA" id="ARBA00009375"/>
    </source>
</evidence>
<feature type="domain" description="Pseudouridine synthase I TruA alpha/beta" evidence="8">
    <location>
        <begin position="149"/>
        <end position="240"/>
    </location>
</feature>
<dbReference type="Pfam" id="PF01416">
    <property type="entry name" value="PseudoU_synth_1"/>
    <property type="match status" value="1"/>
</dbReference>
<evidence type="ECO:0000256" key="3">
    <source>
        <dbReference type="ARBA" id="ARBA00023235"/>
    </source>
</evidence>
<protein>
    <recommendedName>
        <fullName evidence="4">tRNA pseudouridine synthase A</fullName>
        <ecNumber evidence="4">5.4.99.12</ecNumber>
    </recommendedName>
    <alternativeName>
        <fullName evidence="4">tRNA pseudouridine(38-40) synthase</fullName>
    </alternativeName>
    <alternativeName>
        <fullName evidence="4">tRNA pseudouridylate synthase I</fullName>
    </alternativeName>
    <alternativeName>
        <fullName evidence="4">tRNA-uridine isomerase I</fullName>
    </alternativeName>
</protein>
<evidence type="ECO:0000256" key="4">
    <source>
        <dbReference type="HAMAP-Rule" id="MF_00171"/>
    </source>
</evidence>
<sequence length="251" mass="29140">MPRYFLEVAYKGTRFSGFQVQDNAITVQSEIEHAFALVQRGQVSLTGSSRTDAGVHALQNFFHFDWETPLHPQLLYKMNAILPHDLVVMNIYLMGEEAHSRFEATGREYEYHIYKKKNPFLKEIAYHFPYPVNKEQLDEVAAFIKEQTNFWAFCKTNTQVKNFQCTISKSEWIERNGILIYNVAGNRFLRGMVRLLTATQLKVARGKYRVEEFKALFTGTEKCGFSVPAHGLFLKQVSYPNEYFPDPLQTI</sequence>
<dbReference type="PANTHER" id="PTHR11142:SF0">
    <property type="entry name" value="TRNA PSEUDOURIDINE SYNTHASE-LIKE 1"/>
    <property type="match status" value="1"/>
</dbReference>
<name>A0A1M5ATK7_9BACT</name>
<evidence type="ECO:0000256" key="2">
    <source>
        <dbReference type="ARBA" id="ARBA00022694"/>
    </source>
</evidence>
<dbReference type="AlphaFoldDB" id="A0A1M5ATK7"/>
<dbReference type="GO" id="GO:0003723">
    <property type="term" value="F:RNA binding"/>
    <property type="evidence" value="ECO:0007669"/>
    <property type="project" value="InterPro"/>
</dbReference>
<dbReference type="STRING" id="1302690.BUE76_16005"/>
<comment type="function">
    <text evidence="4">Formation of pseudouridine at positions 38, 39 and 40 in the anticodon stem and loop of transfer RNAs.</text>
</comment>
<dbReference type="OrthoDB" id="9811823at2"/>
<dbReference type="RefSeq" id="WP_073042682.1">
    <property type="nucleotide sequence ID" value="NZ_FQUO01000007.1"/>
</dbReference>
<feature type="active site" description="Nucleophile" evidence="4 5">
    <location>
        <position position="52"/>
    </location>
</feature>
<keyword evidence="10" id="KW-1185">Reference proteome</keyword>
<dbReference type="InterPro" id="IPR020103">
    <property type="entry name" value="PsdUridine_synth_cat_dom_sf"/>
</dbReference>
<dbReference type="InterPro" id="IPR020097">
    <property type="entry name" value="PsdUridine_synth_TruA_a/b_dom"/>
</dbReference>
<evidence type="ECO:0000313" key="10">
    <source>
        <dbReference type="Proteomes" id="UP000184368"/>
    </source>
</evidence>
<gene>
    <name evidence="4" type="primary">truA</name>
    <name evidence="9" type="ORF">SAMN05444008_1071</name>
</gene>
<feature type="binding site" evidence="4 6">
    <location>
        <position position="109"/>
    </location>
    <ligand>
        <name>substrate</name>
    </ligand>
</feature>
<organism evidence="9 10">
    <name type="scientific">Cnuella takakiae</name>
    <dbReference type="NCBI Taxonomy" id="1302690"/>
    <lineage>
        <taxon>Bacteria</taxon>
        <taxon>Pseudomonadati</taxon>
        <taxon>Bacteroidota</taxon>
        <taxon>Chitinophagia</taxon>
        <taxon>Chitinophagales</taxon>
        <taxon>Chitinophagaceae</taxon>
        <taxon>Cnuella</taxon>
    </lineage>
</organism>
<evidence type="ECO:0000256" key="5">
    <source>
        <dbReference type="PIRSR" id="PIRSR001430-1"/>
    </source>
</evidence>
<comment type="catalytic activity">
    <reaction evidence="4 7">
        <text>uridine(38/39/40) in tRNA = pseudouridine(38/39/40) in tRNA</text>
        <dbReference type="Rhea" id="RHEA:22376"/>
        <dbReference type="Rhea" id="RHEA-COMP:10085"/>
        <dbReference type="Rhea" id="RHEA-COMP:10087"/>
        <dbReference type="ChEBI" id="CHEBI:65314"/>
        <dbReference type="ChEBI" id="CHEBI:65315"/>
        <dbReference type="EC" id="5.4.99.12"/>
    </reaction>
</comment>
<dbReference type="InterPro" id="IPR020094">
    <property type="entry name" value="TruA/RsuA/RluB/E/F_N"/>
</dbReference>
<dbReference type="InterPro" id="IPR001406">
    <property type="entry name" value="PsdUridine_synth_TruA"/>
</dbReference>
<evidence type="ECO:0000259" key="8">
    <source>
        <dbReference type="Pfam" id="PF01416"/>
    </source>
</evidence>
<dbReference type="SUPFAM" id="SSF55120">
    <property type="entry name" value="Pseudouridine synthase"/>
    <property type="match status" value="1"/>
</dbReference>
<keyword evidence="2 4" id="KW-0819">tRNA processing</keyword>
<reference evidence="9 10" key="1">
    <citation type="submission" date="2016-11" db="EMBL/GenBank/DDBJ databases">
        <authorList>
            <person name="Jaros S."/>
            <person name="Januszkiewicz K."/>
            <person name="Wedrychowicz H."/>
        </authorList>
    </citation>
    <scope>NUCLEOTIDE SEQUENCE [LARGE SCALE GENOMIC DNA]</scope>
    <source>
        <strain evidence="9 10">DSM 26897</strain>
    </source>
</reference>
<evidence type="ECO:0000256" key="6">
    <source>
        <dbReference type="PIRSR" id="PIRSR001430-2"/>
    </source>
</evidence>
<dbReference type="PANTHER" id="PTHR11142">
    <property type="entry name" value="PSEUDOURIDYLATE SYNTHASE"/>
    <property type="match status" value="1"/>
</dbReference>
<dbReference type="GO" id="GO:0160147">
    <property type="term" value="F:tRNA pseudouridine(38-40) synthase activity"/>
    <property type="evidence" value="ECO:0007669"/>
    <property type="project" value="UniProtKB-EC"/>
</dbReference>
<evidence type="ECO:0000313" key="9">
    <source>
        <dbReference type="EMBL" id="SHF33476.1"/>
    </source>
</evidence>
<comment type="similarity">
    <text evidence="1 4 7">Belongs to the tRNA pseudouridine synthase TruA family.</text>
</comment>
<keyword evidence="3 4" id="KW-0413">Isomerase</keyword>